<feature type="compositionally biased region" description="Low complexity" evidence="1">
    <location>
        <begin position="136"/>
        <end position="151"/>
    </location>
</feature>
<gene>
    <name evidence="2" type="primary">1-Ubx</name>
    <name evidence="2" type="ORF">HAZT_HAZT012154</name>
</gene>
<accession>A0A6A0GUQ9</accession>
<dbReference type="EMBL" id="JQDR03014656">
    <property type="protein sequence ID" value="KAA0187781.1"/>
    <property type="molecule type" value="Genomic_DNA"/>
</dbReference>
<protein>
    <submittedName>
        <fullName evidence="2">1-Ultrabithorax</fullName>
    </submittedName>
</protein>
<name>A0A6A0GUQ9_HYAAZ</name>
<organism evidence="2">
    <name type="scientific">Hyalella azteca</name>
    <name type="common">Amphipod</name>
    <dbReference type="NCBI Taxonomy" id="294128"/>
    <lineage>
        <taxon>Eukaryota</taxon>
        <taxon>Metazoa</taxon>
        <taxon>Ecdysozoa</taxon>
        <taxon>Arthropoda</taxon>
        <taxon>Crustacea</taxon>
        <taxon>Multicrustacea</taxon>
        <taxon>Malacostraca</taxon>
        <taxon>Eumalacostraca</taxon>
        <taxon>Peracarida</taxon>
        <taxon>Amphipoda</taxon>
        <taxon>Senticaudata</taxon>
        <taxon>Talitrida</taxon>
        <taxon>Talitroidea</taxon>
        <taxon>Hyalellidae</taxon>
        <taxon>Hyalella</taxon>
    </lineage>
</organism>
<evidence type="ECO:0000256" key="1">
    <source>
        <dbReference type="SAM" id="MobiDB-lite"/>
    </source>
</evidence>
<reference evidence="2" key="3">
    <citation type="submission" date="2019-06" db="EMBL/GenBank/DDBJ databases">
        <authorList>
            <person name="Poynton C."/>
            <person name="Hasenbein S."/>
            <person name="Benoit J.B."/>
            <person name="Sepulveda M.S."/>
            <person name="Poelchau M.F."/>
            <person name="Murali S.C."/>
            <person name="Chen S."/>
            <person name="Glastad K.M."/>
            <person name="Werren J.H."/>
            <person name="Vineis J.H."/>
            <person name="Bowen J.L."/>
            <person name="Friedrich M."/>
            <person name="Jones J."/>
            <person name="Robertson H.M."/>
            <person name="Feyereisen R."/>
            <person name="Mechler-Hickson A."/>
            <person name="Mathers N."/>
            <person name="Lee C.E."/>
            <person name="Colbourne J.K."/>
            <person name="Biales A."/>
            <person name="Johnston J.S."/>
            <person name="Wellborn G.A."/>
            <person name="Rosendale A.J."/>
            <person name="Cridge A.G."/>
            <person name="Munoz-Torres M.C."/>
            <person name="Bain P.A."/>
            <person name="Manny A.R."/>
            <person name="Major K.M."/>
            <person name="Lambert F.N."/>
            <person name="Vulpe C.D."/>
            <person name="Tuck P."/>
            <person name="Blalock B.J."/>
            <person name="Lin Y.-Y."/>
            <person name="Smith M.E."/>
            <person name="Ochoa-Acuna H."/>
            <person name="Chen M.-J.M."/>
            <person name="Childers C.P."/>
            <person name="Qu J."/>
            <person name="Dugan S."/>
            <person name="Lee S.L."/>
            <person name="Chao H."/>
            <person name="Dinh H."/>
            <person name="Han Y."/>
            <person name="Doddapaneni H."/>
            <person name="Worley K.C."/>
            <person name="Muzny D.M."/>
            <person name="Gibbs R.A."/>
            <person name="Richards S."/>
        </authorList>
    </citation>
    <scope>NUCLEOTIDE SEQUENCE</scope>
    <source>
        <strain evidence="2">HAZT.00-mixed</strain>
        <tissue evidence="2">Whole organism</tissue>
    </source>
</reference>
<evidence type="ECO:0000313" key="2">
    <source>
        <dbReference type="EMBL" id="KAA0187781.1"/>
    </source>
</evidence>
<reference evidence="2" key="1">
    <citation type="submission" date="2014-08" db="EMBL/GenBank/DDBJ databases">
        <authorList>
            <person name="Murali S."/>
            <person name="Richards S."/>
            <person name="Bandaranaike D."/>
            <person name="Bellair M."/>
            <person name="Blankenburg K."/>
            <person name="Chao H."/>
            <person name="Dinh H."/>
            <person name="Doddapaneni H."/>
            <person name="Dugan-Rocha S."/>
            <person name="Elkadiri S."/>
            <person name="Gnanaolivu R."/>
            <person name="Hughes D."/>
            <person name="Lee S."/>
            <person name="Li M."/>
            <person name="Ming W."/>
            <person name="Munidasa M."/>
            <person name="Muniz J."/>
            <person name="Nguyen L."/>
            <person name="Osuji N."/>
            <person name="Pu L.-L."/>
            <person name="Puazo M."/>
            <person name="Skinner E."/>
            <person name="Qu C."/>
            <person name="Quiroz J."/>
            <person name="Raj R."/>
            <person name="Weissenberger G."/>
            <person name="Xin Y."/>
            <person name="Zou X."/>
            <person name="Han Y."/>
            <person name="Worley K."/>
            <person name="Muzny D."/>
            <person name="Gibbs R."/>
        </authorList>
    </citation>
    <scope>NUCLEOTIDE SEQUENCE</scope>
    <source>
        <strain evidence="2">HAZT.00-mixed</strain>
        <tissue evidence="2">Whole organism</tissue>
    </source>
</reference>
<feature type="region of interest" description="Disordered" evidence="1">
    <location>
        <begin position="88"/>
        <end position="156"/>
    </location>
</feature>
<reference evidence="2" key="2">
    <citation type="journal article" date="2018" name="Environ. Sci. Technol.">
        <title>The Toxicogenome of Hyalella azteca: A Model for Sediment Ecotoxicology and Evolutionary Toxicology.</title>
        <authorList>
            <person name="Poynton H.C."/>
            <person name="Hasenbein S."/>
            <person name="Benoit J.B."/>
            <person name="Sepulveda M.S."/>
            <person name="Poelchau M.F."/>
            <person name="Hughes D.S.T."/>
            <person name="Murali S.C."/>
            <person name="Chen S."/>
            <person name="Glastad K.M."/>
            <person name="Goodisman M.A.D."/>
            <person name="Werren J.H."/>
            <person name="Vineis J.H."/>
            <person name="Bowen J.L."/>
            <person name="Friedrich M."/>
            <person name="Jones J."/>
            <person name="Robertson H.M."/>
            <person name="Feyereisen R."/>
            <person name="Mechler-Hickson A."/>
            <person name="Mathers N."/>
            <person name="Lee C.E."/>
            <person name="Colbourne J.K."/>
            <person name="Biales A."/>
            <person name="Johnston J.S."/>
            <person name="Wellborn G.A."/>
            <person name="Rosendale A.J."/>
            <person name="Cridge A.G."/>
            <person name="Munoz-Torres M.C."/>
            <person name="Bain P.A."/>
            <person name="Manny A.R."/>
            <person name="Major K.M."/>
            <person name="Lambert F.N."/>
            <person name="Vulpe C.D."/>
            <person name="Tuck P."/>
            <person name="Blalock B.J."/>
            <person name="Lin Y.Y."/>
            <person name="Smith M.E."/>
            <person name="Ochoa-Acuna H."/>
            <person name="Chen M.M."/>
            <person name="Childers C.P."/>
            <person name="Qu J."/>
            <person name="Dugan S."/>
            <person name="Lee S.L."/>
            <person name="Chao H."/>
            <person name="Dinh H."/>
            <person name="Han Y."/>
            <person name="Doddapaneni H."/>
            <person name="Worley K.C."/>
            <person name="Muzny D.M."/>
            <person name="Gibbs R.A."/>
            <person name="Richards S."/>
        </authorList>
    </citation>
    <scope>NUCLEOTIDE SEQUENCE</scope>
    <source>
        <strain evidence="2">HAZT.00-mixed</strain>
        <tissue evidence="2">Whole organism</tissue>
    </source>
</reference>
<proteinExistence type="predicted"/>
<dbReference type="Proteomes" id="UP000711488">
    <property type="component" value="Unassembled WGS sequence"/>
</dbReference>
<comment type="caution">
    <text evidence="2">The sequence shown here is derived from an EMBL/GenBank/DDBJ whole genome shotgun (WGS) entry which is preliminary data.</text>
</comment>
<dbReference type="AlphaFoldDB" id="A0A6A0GUQ9"/>
<sequence>MNSYFEQGGFYGGGSGGDQAYRFPPLGLSVGHYGQPAPRQDAYDPSASCKLYPTHQDHMTPNPFKVDCSAAKDQNGYGAKDMSVGWGQAARPVCTPDPISGRGYPPDPSTSPRDRAHVGGGWNTCGMTAVQHQQHHQQPPQQNPGQMGQGQNATTFYPWMALA</sequence>
<feature type="non-terminal residue" evidence="2">
    <location>
        <position position="163"/>
    </location>
</feature>